<dbReference type="Proteomes" id="UP001489004">
    <property type="component" value="Unassembled WGS sequence"/>
</dbReference>
<feature type="domain" description="Signal recognition particle SRP54 subunit M-domain" evidence="2">
    <location>
        <begin position="73"/>
        <end position="163"/>
    </location>
</feature>
<dbReference type="InterPro" id="IPR036891">
    <property type="entry name" value="Signal_recog_part_SRP54_M_sf"/>
</dbReference>
<dbReference type="PANTHER" id="PTHR36750:SF1">
    <property type="entry name" value="SEC-C MOTIF PROTEIN"/>
    <property type="match status" value="1"/>
</dbReference>
<dbReference type="SUPFAM" id="SSF47446">
    <property type="entry name" value="Signal peptide-binding domain"/>
    <property type="match status" value="1"/>
</dbReference>
<evidence type="ECO:0000259" key="2">
    <source>
        <dbReference type="Pfam" id="PF02978"/>
    </source>
</evidence>
<dbReference type="AlphaFoldDB" id="A0AAW1PIQ2"/>
<evidence type="ECO:0000313" key="3">
    <source>
        <dbReference type="EMBL" id="KAK9808757.1"/>
    </source>
</evidence>
<accession>A0AAW1PIQ2</accession>
<proteinExistence type="predicted"/>
<dbReference type="Gene3D" id="1.10.260.30">
    <property type="entry name" value="Signal recognition particle, SRP54 subunit, M-domain"/>
    <property type="match status" value="1"/>
</dbReference>
<reference evidence="3 4" key="1">
    <citation type="journal article" date="2024" name="Nat. Commun.">
        <title>Phylogenomics reveals the evolutionary origins of lichenization in chlorophyte algae.</title>
        <authorList>
            <person name="Puginier C."/>
            <person name="Libourel C."/>
            <person name="Otte J."/>
            <person name="Skaloud P."/>
            <person name="Haon M."/>
            <person name="Grisel S."/>
            <person name="Petersen M."/>
            <person name="Berrin J.G."/>
            <person name="Delaux P.M."/>
            <person name="Dal Grande F."/>
            <person name="Keller J."/>
        </authorList>
    </citation>
    <scope>NUCLEOTIDE SEQUENCE [LARGE SCALE GENOMIC DNA]</scope>
    <source>
        <strain evidence="3 4">SAG 2043</strain>
    </source>
</reference>
<keyword evidence="4" id="KW-1185">Reference proteome</keyword>
<gene>
    <name evidence="3" type="ORF">WJX72_003095</name>
</gene>
<feature type="region of interest" description="Disordered" evidence="1">
    <location>
        <begin position="234"/>
        <end position="263"/>
    </location>
</feature>
<dbReference type="GO" id="GO:0048500">
    <property type="term" value="C:signal recognition particle"/>
    <property type="evidence" value="ECO:0007669"/>
    <property type="project" value="InterPro"/>
</dbReference>
<evidence type="ECO:0000256" key="1">
    <source>
        <dbReference type="SAM" id="MobiDB-lite"/>
    </source>
</evidence>
<name>A0AAW1PIQ2_9CHLO</name>
<dbReference type="EMBL" id="JALJOR010000011">
    <property type="protein sequence ID" value="KAK9808757.1"/>
    <property type="molecule type" value="Genomic_DNA"/>
</dbReference>
<dbReference type="GO" id="GO:0008312">
    <property type="term" value="F:7S RNA binding"/>
    <property type="evidence" value="ECO:0007669"/>
    <property type="project" value="InterPro"/>
</dbReference>
<comment type="caution">
    <text evidence="3">The sequence shown here is derived from an EMBL/GenBank/DDBJ whole genome shotgun (WGS) entry which is preliminary data.</text>
</comment>
<protein>
    <recommendedName>
        <fullName evidence="2">Signal recognition particle SRP54 subunit M-domain domain-containing protein</fullName>
    </recommendedName>
</protein>
<dbReference type="PANTHER" id="PTHR36750">
    <property type="entry name" value="SEC-C MOTIF PROTEIN"/>
    <property type="match status" value="1"/>
</dbReference>
<organism evidence="3 4">
    <name type="scientific">[Myrmecia] bisecta</name>
    <dbReference type="NCBI Taxonomy" id="41462"/>
    <lineage>
        <taxon>Eukaryota</taxon>
        <taxon>Viridiplantae</taxon>
        <taxon>Chlorophyta</taxon>
        <taxon>core chlorophytes</taxon>
        <taxon>Trebouxiophyceae</taxon>
        <taxon>Trebouxiales</taxon>
        <taxon>Trebouxiaceae</taxon>
        <taxon>Myrmecia</taxon>
    </lineage>
</organism>
<dbReference type="InterPro" id="IPR004125">
    <property type="entry name" value="Signal_recog_particle_SRP54_M"/>
</dbReference>
<dbReference type="Pfam" id="PF02978">
    <property type="entry name" value="SRP_SPB"/>
    <property type="match status" value="1"/>
</dbReference>
<dbReference type="GO" id="GO:0006614">
    <property type="term" value="P:SRP-dependent cotranslational protein targeting to membrane"/>
    <property type="evidence" value="ECO:0007669"/>
    <property type="project" value="InterPro"/>
</dbReference>
<sequence>MTALLRTLSTLARQRATAEARQLACYSSQTSSTTAAQQDIEKAPGGSWMPSWLKSRLPGVLGGTREYDELEDLDLDKFAKTLKQARQLGSLTGFVSGSSQINDPMAKGNLRMYESIVGAMTTEEKHDLRTFGPASKQRVAAAAGCTVAQVDDCLAKYQWMKTMTSRVAKLKKEGKPIPKTVEEVEQQLGNWRSFKQESLAAKGPAAQAAPSASGAGGVAVPLNAMGPKVVVSLHTSKARPSSFRAGAASGGMARPMRSSKGGR</sequence>
<evidence type="ECO:0000313" key="4">
    <source>
        <dbReference type="Proteomes" id="UP001489004"/>
    </source>
</evidence>